<accession>A0ABQ8QCJ6</accession>
<evidence type="ECO:0000313" key="3">
    <source>
        <dbReference type="Proteomes" id="UP001163828"/>
    </source>
</evidence>
<organism evidence="2 3">
    <name type="scientific">Lentinula boryana</name>
    <dbReference type="NCBI Taxonomy" id="40481"/>
    <lineage>
        <taxon>Eukaryota</taxon>
        <taxon>Fungi</taxon>
        <taxon>Dikarya</taxon>
        <taxon>Basidiomycota</taxon>
        <taxon>Agaricomycotina</taxon>
        <taxon>Agaricomycetes</taxon>
        <taxon>Agaricomycetidae</taxon>
        <taxon>Agaricales</taxon>
        <taxon>Marasmiineae</taxon>
        <taxon>Omphalotaceae</taxon>
        <taxon>Lentinula</taxon>
    </lineage>
</organism>
<comment type="caution">
    <text evidence="2">The sequence shown here is derived from an EMBL/GenBank/DDBJ whole genome shotgun (WGS) entry which is preliminary data.</text>
</comment>
<feature type="region of interest" description="Disordered" evidence="1">
    <location>
        <begin position="215"/>
        <end position="259"/>
    </location>
</feature>
<dbReference type="Proteomes" id="UP001163828">
    <property type="component" value="Unassembled WGS sequence"/>
</dbReference>
<keyword evidence="3" id="KW-1185">Reference proteome</keyword>
<feature type="compositionally biased region" description="Polar residues" evidence="1">
    <location>
        <begin position="232"/>
        <end position="254"/>
    </location>
</feature>
<evidence type="ECO:0000256" key="1">
    <source>
        <dbReference type="SAM" id="MobiDB-lite"/>
    </source>
</evidence>
<dbReference type="EMBL" id="MU790621">
    <property type="protein sequence ID" value="KAJ3996216.1"/>
    <property type="molecule type" value="Genomic_DNA"/>
</dbReference>
<reference evidence="2" key="1">
    <citation type="submission" date="2022-08" db="EMBL/GenBank/DDBJ databases">
        <authorList>
            <consortium name="DOE Joint Genome Institute"/>
            <person name="Min B."/>
            <person name="Riley R."/>
            <person name="Sierra-Patev S."/>
            <person name="Naranjo-Ortiz M."/>
            <person name="Looney B."/>
            <person name="Konkel Z."/>
            <person name="Slot J.C."/>
            <person name="Sakamoto Y."/>
            <person name="Steenwyk J.L."/>
            <person name="Rokas A."/>
            <person name="Carro J."/>
            <person name="Camarero S."/>
            <person name="Ferreira P."/>
            <person name="Molpeceres G."/>
            <person name="Ruiz-Duenas F.J."/>
            <person name="Serrano A."/>
            <person name="Henrissat B."/>
            <person name="Drula E."/>
            <person name="Hughes K.W."/>
            <person name="Mata J.L."/>
            <person name="Ishikawa N.K."/>
            <person name="Vargas-Isla R."/>
            <person name="Ushijima S."/>
            <person name="Smith C.A."/>
            <person name="Ahrendt S."/>
            <person name="Andreopoulos W."/>
            <person name="He G."/>
            <person name="Labutti K."/>
            <person name="Lipzen A."/>
            <person name="Ng V."/>
            <person name="Sandor L."/>
            <person name="Barry K."/>
            <person name="Martinez A.T."/>
            <person name="Xiao Y."/>
            <person name="Gibbons J.G."/>
            <person name="Terashima K."/>
            <person name="Hibbett D.S."/>
            <person name="Grigoriev I.V."/>
        </authorList>
    </citation>
    <scope>NUCLEOTIDE SEQUENCE</scope>
    <source>
        <strain evidence="2">TFB10827</strain>
    </source>
</reference>
<sequence>MIPHHRENTILVSGTPPCLLRSGSSSAQENNLEASTQTILQRQTTPERQPENISEYDYLNTPHSHYSSSYTATVPLDETKILPVKEFATTSLNLNIDDDSDVMLKDVNEAFNKYVQVVVEAKNEQDPCVYPALIALLNAIPNDNLRFYGQASSMVQGSLVNQRPDIGALLKELAGPGKKDINTKTLWAHLMMVVESKVGKGKYIIPEFGIDADADTDAQRENEDLEPKIHKSMSTNESDTTSESGLQQHPGSQKQPEEGDEHLRLFKVSRTSSMSQALLSGDPSTNTSDLKKIYVIQAGPDTLGEVFNRKSAEGVRAQAMGYAAYIVLRQGGERGGYDFGS</sequence>
<protein>
    <submittedName>
        <fullName evidence="2">Uncharacterized protein</fullName>
    </submittedName>
</protein>
<name>A0ABQ8QCJ6_9AGAR</name>
<proteinExistence type="predicted"/>
<feature type="compositionally biased region" description="Basic and acidic residues" evidence="1">
    <location>
        <begin position="217"/>
        <end position="229"/>
    </location>
</feature>
<gene>
    <name evidence="2" type="ORF">F5050DRAFT_1807929</name>
</gene>
<evidence type="ECO:0000313" key="2">
    <source>
        <dbReference type="EMBL" id="KAJ3996216.1"/>
    </source>
</evidence>